<dbReference type="PATRIC" id="fig|1385369.3.peg.1001"/>
<dbReference type="GO" id="GO:0047693">
    <property type="term" value="F:ATP diphosphatase activity"/>
    <property type="evidence" value="ECO:0007669"/>
    <property type="project" value="UniProtKB-EC"/>
</dbReference>
<dbReference type="GO" id="GO:0006950">
    <property type="term" value="P:response to stress"/>
    <property type="evidence" value="ECO:0007669"/>
    <property type="project" value="UniProtKB-ARBA"/>
</dbReference>
<evidence type="ECO:0000256" key="1">
    <source>
        <dbReference type="ARBA" id="ARBA00052141"/>
    </source>
</evidence>
<feature type="domain" description="NTP pyrophosphohydrolase MazG-like" evidence="5">
    <location>
        <begin position="172"/>
        <end position="230"/>
    </location>
</feature>
<sequence length="275" mass="30516">MSRNIDRLLEIMARLRDPNGGCPWDLEQTFRTIAPHTIEEAYEVADAIEQDDLPALKEELGDLLFQVVFYAQMAKEAGEFDFDAIAGAIADKMLRRHPHVFGDVTVESADAMVVRWENQKAAERAAKAAAEGTVPSVLDNVVGGLPALTRAIKLQRRAARVGFDWAATADILDKIDEEIAELRAELAAADKARLQDELGDVLFAVTNLARRLDIDPETALRGTNAKFDRRFRRIEALLAETGRGPEQSDLDEMETLWQRAKREETALAPEAPPNA</sequence>
<evidence type="ECO:0000256" key="4">
    <source>
        <dbReference type="ARBA" id="ARBA00074799"/>
    </source>
</evidence>
<dbReference type="AlphaFoldDB" id="W9H7Q0"/>
<evidence type="ECO:0000313" key="6">
    <source>
        <dbReference type="EMBL" id="EWY42255.1"/>
    </source>
</evidence>
<dbReference type="GO" id="GO:0046052">
    <property type="term" value="P:UTP catabolic process"/>
    <property type="evidence" value="ECO:0007669"/>
    <property type="project" value="TreeGrafter"/>
</dbReference>
<dbReference type="EC" id="3.6.1.8" evidence="3"/>
<comment type="catalytic activity">
    <reaction evidence="1">
        <text>ATP + H2O = AMP + diphosphate + H(+)</text>
        <dbReference type="Rhea" id="RHEA:14245"/>
        <dbReference type="ChEBI" id="CHEBI:15377"/>
        <dbReference type="ChEBI" id="CHEBI:15378"/>
        <dbReference type="ChEBI" id="CHEBI:30616"/>
        <dbReference type="ChEBI" id="CHEBI:33019"/>
        <dbReference type="ChEBI" id="CHEBI:456215"/>
        <dbReference type="EC" id="3.6.1.8"/>
    </reaction>
</comment>
<dbReference type="GO" id="GO:0046076">
    <property type="term" value="P:dTTP catabolic process"/>
    <property type="evidence" value="ECO:0007669"/>
    <property type="project" value="TreeGrafter"/>
</dbReference>
<accession>W9H7Q0</accession>
<dbReference type="GO" id="GO:0046081">
    <property type="term" value="P:dUTP catabolic process"/>
    <property type="evidence" value="ECO:0007669"/>
    <property type="project" value="TreeGrafter"/>
</dbReference>
<dbReference type="PANTHER" id="PTHR30522:SF0">
    <property type="entry name" value="NUCLEOSIDE TRIPHOSPHATE PYROPHOSPHOHYDROLASE"/>
    <property type="match status" value="1"/>
</dbReference>
<keyword evidence="7" id="KW-1185">Reference proteome</keyword>
<dbReference type="STRING" id="1385369.N825_20400"/>
<feature type="domain" description="NTP pyrophosphohydrolase MazG-like" evidence="5">
    <location>
        <begin position="28"/>
        <end position="101"/>
    </location>
</feature>
<evidence type="ECO:0000313" key="7">
    <source>
        <dbReference type="Proteomes" id="UP000019486"/>
    </source>
</evidence>
<dbReference type="NCBIfam" id="NF007113">
    <property type="entry name" value="PRK09562.1"/>
    <property type="match status" value="1"/>
</dbReference>
<dbReference type="CDD" id="cd11528">
    <property type="entry name" value="NTP-PPase_MazG_Nterm"/>
    <property type="match status" value="1"/>
</dbReference>
<dbReference type="Proteomes" id="UP000019486">
    <property type="component" value="Unassembled WGS sequence"/>
</dbReference>
<dbReference type="FunFam" id="1.10.287.1080:FF:000001">
    <property type="entry name" value="Nucleoside triphosphate pyrophosphohydrolase"/>
    <property type="match status" value="1"/>
</dbReference>
<evidence type="ECO:0000259" key="5">
    <source>
        <dbReference type="Pfam" id="PF03819"/>
    </source>
</evidence>
<gene>
    <name evidence="6" type="ORF">N825_20400</name>
</gene>
<dbReference type="InterPro" id="IPR048011">
    <property type="entry name" value="NTP-PPase_MazG-like_C"/>
</dbReference>
<dbReference type="Pfam" id="PF03819">
    <property type="entry name" value="MazG"/>
    <property type="match status" value="2"/>
</dbReference>
<comment type="similarity">
    <text evidence="2">Belongs to the nucleoside triphosphate pyrophosphohydrolase family.</text>
</comment>
<evidence type="ECO:0000256" key="3">
    <source>
        <dbReference type="ARBA" id="ARBA00066372"/>
    </source>
</evidence>
<dbReference type="InterPro" id="IPR004518">
    <property type="entry name" value="MazG-like_dom"/>
</dbReference>
<dbReference type="InterPro" id="IPR048015">
    <property type="entry name" value="NTP-PPase_MazG-like_N"/>
</dbReference>
<dbReference type="GO" id="GO:0046061">
    <property type="term" value="P:dATP catabolic process"/>
    <property type="evidence" value="ECO:0007669"/>
    <property type="project" value="TreeGrafter"/>
</dbReference>
<organism evidence="6 7">
    <name type="scientific">Skermanella stibiiresistens SB22</name>
    <dbReference type="NCBI Taxonomy" id="1385369"/>
    <lineage>
        <taxon>Bacteria</taxon>
        <taxon>Pseudomonadati</taxon>
        <taxon>Pseudomonadota</taxon>
        <taxon>Alphaproteobacteria</taxon>
        <taxon>Rhodospirillales</taxon>
        <taxon>Azospirillaceae</taxon>
        <taxon>Skermanella</taxon>
    </lineage>
</organism>
<dbReference type="InterPro" id="IPR011551">
    <property type="entry name" value="NTP_PyrPHydrolase_MazG"/>
</dbReference>
<dbReference type="GO" id="GO:0046047">
    <property type="term" value="P:TTP catabolic process"/>
    <property type="evidence" value="ECO:0007669"/>
    <property type="project" value="TreeGrafter"/>
</dbReference>
<evidence type="ECO:0000256" key="2">
    <source>
        <dbReference type="ARBA" id="ARBA00061115"/>
    </source>
</evidence>
<dbReference type="PANTHER" id="PTHR30522">
    <property type="entry name" value="NUCLEOSIDE TRIPHOSPHATE PYROPHOSPHOHYDROLASE"/>
    <property type="match status" value="1"/>
</dbReference>
<dbReference type="CDD" id="cd11529">
    <property type="entry name" value="NTP-PPase_MazG_Cterm"/>
    <property type="match status" value="1"/>
</dbReference>
<name>W9H7Q0_9PROT</name>
<dbReference type="GO" id="GO:0006203">
    <property type="term" value="P:dGTP catabolic process"/>
    <property type="evidence" value="ECO:0007669"/>
    <property type="project" value="TreeGrafter"/>
</dbReference>
<proteinExistence type="inferred from homology"/>
<dbReference type="RefSeq" id="WP_037447523.1">
    <property type="nucleotide sequence ID" value="NZ_AVFL01000002.1"/>
</dbReference>
<dbReference type="SUPFAM" id="SSF101386">
    <property type="entry name" value="all-alpha NTP pyrophosphatases"/>
    <property type="match status" value="2"/>
</dbReference>
<dbReference type="EMBL" id="AVFL01000002">
    <property type="protein sequence ID" value="EWY42255.1"/>
    <property type="molecule type" value="Genomic_DNA"/>
</dbReference>
<dbReference type="NCBIfam" id="TIGR00444">
    <property type="entry name" value="mazG"/>
    <property type="match status" value="1"/>
</dbReference>
<comment type="caution">
    <text evidence="6">The sequence shown here is derived from an EMBL/GenBank/DDBJ whole genome shotgun (WGS) entry which is preliminary data.</text>
</comment>
<keyword evidence="6" id="KW-0378">Hydrolase</keyword>
<dbReference type="Gene3D" id="1.10.287.1080">
    <property type="entry name" value="MazG-like"/>
    <property type="match status" value="2"/>
</dbReference>
<dbReference type="OrthoDB" id="9808939at2"/>
<reference evidence="6 7" key="1">
    <citation type="submission" date="2013-08" db="EMBL/GenBank/DDBJ databases">
        <title>The genome sequence of Skermanella stibiiresistens.</title>
        <authorList>
            <person name="Zhu W."/>
            <person name="Wang G."/>
        </authorList>
    </citation>
    <scope>NUCLEOTIDE SEQUENCE [LARGE SCALE GENOMIC DNA]</scope>
    <source>
        <strain evidence="6 7">SB22</strain>
    </source>
</reference>
<dbReference type="FunFam" id="1.10.287.1080:FF:000003">
    <property type="entry name" value="Nucleoside triphosphate pyrophosphohydrolase"/>
    <property type="match status" value="1"/>
</dbReference>
<protein>
    <recommendedName>
        <fullName evidence="4">Nucleoside triphosphate pyrophosphohydrolase</fullName>
        <ecNumber evidence="3">3.6.1.8</ecNumber>
    </recommendedName>
</protein>